<evidence type="ECO:0000256" key="4">
    <source>
        <dbReference type="ARBA" id="ARBA00022927"/>
    </source>
</evidence>
<dbReference type="GO" id="GO:0006406">
    <property type="term" value="P:mRNA export from nucleus"/>
    <property type="evidence" value="ECO:0007669"/>
    <property type="project" value="TreeGrafter"/>
</dbReference>
<feature type="repeat" description="WD" evidence="8">
    <location>
        <begin position="163"/>
        <end position="192"/>
    </location>
</feature>
<keyword evidence="10" id="KW-1185">Reference proteome</keyword>
<keyword evidence="9" id="KW-0175">Coiled coil</keyword>
<dbReference type="InterPro" id="IPR001680">
    <property type="entry name" value="WD40_rpt"/>
</dbReference>
<comment type="subcellular location">
    <subcellularLocation>
        <location evidence="1">Nucleus</location>
        <location evidence="1">Nuclear pore complex</location>
    </subcellularLocation>
</comment>
<dbReference type="GeneID" id="54365523"/>
<dbReference type="PROSITE" id="PS50082">
    <property type="entry name" value="WD_REPEATS_2"/>
    <property type="match status" value="1"/>
</dbReference>
<reference evidence="11" key="2">
    <citation type="submission" date="2020-04" db="EMBL/GenBank/DDBJ databases">
        <authorList>
            <consortium name="NCBI Genome Project"/>
        </authorList>
    </citation>
    <scope>NUCLEOTIDE SEQUENCE</scope>
    <source>
        <strain evidence="11">CBS 342.82</strain>
    </source>
</reference>
<evidence type="ECO:0000256" key="6">
    <source>
        <dbReference type="ARBA" id="ARBA00023132"/>
    </source>
</evidence>
<accession>A0A6J3M4B5</accession>
<dbReference type="SUPFAM" id="SSF117289">
    <property type="entry name" value="Nucleoporin domain"/>
    <property type="match status" value="1"/>
</dbReference>
<evidence type="ECO:0000256" key="7">
    <source>
        <dbReference type="ARBA" id="ARBA00023242"/>
    </source>
</evidence>
<dbReference type="PANTHER" id="PTHR13257">
    <property type="entry name" value="NUCLEOPORIN NUP84-RELATED"/>
    <property type="match status" value="1"/>
</dbReference>
<dbReference type="RefSeq" id="XP_033459360.1">
    <property type="nucleotide sequence ID" value="XM_033607724.1"/>
</dbReference>
<reference evidence="11" key="3">
    <citation type="submission" date="2025-08" db="UniProtKB">
        <authorList>
            <consortium name="RefSeq"/>
        </authorList>
    </citation>
    <scope>IDENTIFICATION</scope>
    <source>
        <strain evidence="11">CBS 342.82</strain>
    </source>
</reference>
<keyword evidence="6" id="KW-0906">Nuclear pore complex</keyword>
<organism evidence="11">
    <name type="scientific">Dissoconium aciculare CBS 342.82</name>
    <dbReference type="NCBI Taxonomy" id="1314786"/>
    <lineage>
        <taxon>Eukaryota</taxon>
        <taxon>Fungi</taxon>
        <taxon>Dikarya</taxon>
        <taxon>Ascomycota</taxon>
        <taxon>Pezizomycotina</taxon>
        <taxon>Dothideomycetes</taxon>
        <taxon>Dothideomycetidae</taxon>
        <taxon>Mycosphaerellales</taxon>
        <taxon>Dissoconiaceae</taxon>
        <taxon>Dissoconium</taxon>
    </lineage>
</organism>
<evidence type="ECO:0000256" key="3">
    <source>
        <dbReference type="ARBA" id="ARBA00022816"/>
    </source>
</evidence>
<keyword evidence="7" id="KW-0539">Nucleus</keyword>
<dbReference type="GO" id="GO:0005643">
    <property type="term" value="C:nuclear pore"/>
    <property type="evidence" value="ECO:0007669"/>
    <property type="project" value="UniProtKB-SubCell"/>
</dbReference>
<sequence>MPKVLIQQPRWLDRGTTGFDFFQPQHDKRDNTQTAPELTGPSRKVALRGSEIFAIVGNELRWSDLESWKESNTVEQHADQQRDQSYKILKLPTSRPVSQLTISPSGDFLAILTSHTCHVCVLPSSEKLRSPDKQPMKLRAFQVGPTAHVLEQSQLATALWHPLSPSGNDLVTVTRDACVRLWELDSNNRHSFDEPALAVDLKKLSNATSTREDFSASKFGANKAYTLDDVEMQVAASCFGGQGKEDEDGWSSMTLWIAMTEGDVYALCPFLPAHFWAPATFLPSLTTSVVAKARIYDQDPTTSEVQKRTADQQCKWLAELDKQDPVIVPGDQGAMEVYTRPERPGIVPKLQGPFQISPEPGFGEITDIHAIAPQLDQGALFGDDEEDLEEYGGSDGLSIGIICVATSAGQIHVCLNLEGIEAEWLPSKRSRTRLFDDVAHEKELLLWETIDCAAGTGPKSDACVPTFTLSHGDRYEVFTTQATGVHTLCFRPWISGLEDELAAPQHDVEGASFRLNVLLDSSSTALEKVTSQFEDVPQTINAAVTAAAPGNQDGYIVLTTVANKPIATVIEPPSSASHPFGPEITALLEPSDVQARPTYQPPDTLFQQLKFPAQLEAWRKESDGGARGNIKADIRFSPWTLQKMTEAHRVLSSETYDLGLAAADLYRRCQRMVNEMQDQIDSVRMLSNRVDSVTGEDNFSESVAGQPDFVRGGRQRIETRVQESRERTDSLQDRVEKLRSKMRLIGGKDLSAKERAFGEEVTALWQGIQPTSTPGEAPTSPARLVRLENSELTTSTVSTFSQPPTTAQDNTIASRYEAVQELHRHLLDQAATLSQKLQASAADDQAASNTMSMSSLTNDYRSRKMAQVLALLDRETAMIDAVQERLQRLQV</sequence>
<proteinExistence type="predicted"/>
<gene>
    <name evidence="11" type="ORF">K489DRAFT_410645</name>
</gene>
<keyword evidence="5" id="KW-0811">Translocation</keyword>
<evidence type="ECO:0000313" key="10">
    <source>
        <dbReference type="Proteomes" id="UP000504637"/>
    </source>
</evidence>
<name>A0A6J3M4B5_9PEZI</name>
<dbReference type="GO" id="GO:0017056">
    <property type="term" value="F:structural constituent of nuclear pore"/>
    <property type="evidence" value="ECO:0007669"/>
    <property type="project" value="InterPro"/>
</dbReference>
<dbReference type="OrthoDB" id="341482at2759"/>
<dbReference type="PANTHER" id="PTHR13257:SF0">
    <property type="entry name" value="NUCLEAR PORE COMPLEX PROTEIN NUP88"/>
    <property type="match status" value="1"/>
</dbReference>
<evidence type="ECO:0000256" key="1">
    <source>
        <dbReference type="ARBA" id="ARBA00004567"/>
    </source>
</evidence>
<evidence type="ECO:0008006" key="12">
    <source>
        <dbReference type="Google" id="ProtNLM"/>
    </source>
</evidence>
<keyword evidence="8" id="KW-0853">WD repeat</keyword>
<dbReference type="Proteomes" id="UP000504637">
    <property type="component" value="Unplaced"/>
</dbReference>
<protein>
    <recommendedName>
        <fullName evidence="12">WD40 repeat-like protein</fullName>
    </recommendedName>
</protein>
<evidence type="ECO:0000256" key="2">
    <source>
        <dbReference type="ARBA" id="ARBA00022448"/>
    </source>
</evidence>
<keyword evidence="4" id="KW-0653">Protein transport</keyword>
<dbReference type="GO" id="GO:0006606">
    <property type="term" value="P:protein import into nucleus"/>
    <property type="evidence" value="ECO:0007669"/>
    <property type="project" value="TreeGrafter"/>
</dbReference>
<dbReference type="InterPro" id="IPR015943">
    <property type="entry name" value="WD40/YVTN_repeat-like_dom_sf"/>
</dbReference>
<evidence type="ECO:0000256" key="5">
    <source>
        <dbReference type="ARBA" id="ARBA00023010"/>
    </source>
</evidence>
<dbReference type="Gene3D" id="2.130.10.10">
    <property type="entry name" value="YVTN repeat-like/Quinoprotein amine dehydrogenase"/>
    <property type="match status" value="1"/>
</dbReference>
<dbReference type="AlphaFoldDB" id="A0A6J3M4B5"/>
<evidence type="ECO:0000313" key="11">
    <source>
        <dbReference type="RefSeq" id="XP_033459360.1"/>
    </source>
</evidence>
<dbReference type="GO" id="GO:0000055">
    <property type="term" value="P:ribosomal large subunit export from nucleus"/>
    <property type="evidence" value="ECO:0007669"/>
    <property type="project" value="InterPro"/>
</dbReference>
<dbReference type="InterPro" id="IPR037700">
    <property type="entry name" value="NUP88/NUP82"/>
</dbReference>
<keyword evidence="2" id="KW-0813">Transport</keyword>
<reference evidence="11" key="1">
    <citation type="submission" date="2020-01" db="EMBL/GenBank/DDBJ databases">
        <authorList>
            <consortium name="DOE Joint Genome Institute"/>
            <person name="Haridas S."/>
            <person name="Albert R."/>
            <person name="Binder M."/>
            <person name="Bloem J."/>
            <person name="Labutti K."/>
            <person name="Salamov A."/>
            <person name="Andreopoulos B."/>
            <person name="Baker S.E."/>
            <person name="Barry K."/>
            <person name="Bills G."/>
            <person name="Bluhm B.H."/>
            <person name="Cannon C."/>
            <person name="Castanera R."/>
            <person name="Culley D.E."/>
            <person name="Daum C."/>
            <person name="Ezra D."/>
            <person name="Gonzalez J.B."/>
            <person name="Henrissat B."/>
            <person name="Kuo A."/>
            <person name="Liang C."/>
            <person name="Lipzen A."/>
            <person name="Lutzoni F."/>
            <person name="Magnuson J."/>
            <person name="Mondo S."/>
            <person name="Nolan M."/>
            <person name="Ohm R."/>
            <person name="Pangilinan J."/>
            <person name="Park H.-J."/>
            <person name="Ramirez L."/>
            <person name="Alfaro M."/>
            <person name="Sun H."/>
            <person name="Tritt A."/>
            <person name="Yoshinaga Y."/>
            <person name="Zwiers L.-H."/>
            <person name="Turgeon B.G."/>
            <person name="Goodwin S.B."/>
            <person name="Spatafora J.W."/>
            <person name="Crous P.W."/>
            <person name="Grigoriev I.V."/>
        </authorList>
    </citation>
    <scope>NUCLEOTIDE SEQUENCE</scope>
    <source>
        <strain evidence="11">CBS 342.82</strain>
    </source>
</reference>
<feature type="coiled-coil region" evidence="9">
    <location>
        <begin position="714"/>
        <end position="741"/>
    </location>
</feature>
<evidence type="ECO:0000256" key="8">
    <source>
        <dbReference type="PROSITE-ProRule" id="PRU00221"/>
    </source>
</evidence>
<evidence type="ECO:0000256" key="9">
    <source>
        <dbReference type="SAM" id="Coils"/>
    </source>
</evidence>
<dbReference type="GO" id="GO:0000056">
    <property type="term" value="P:ribosomal small subunit export from nucleus"/>
    <property type="evidence" value="ECO:0007669"/>
    <property type="project" value="InterPro"/>
</dbReference>
<keyword evidence="3" id="KW-0509">mRNA transport</keyword>